<dbReference type="GO" id="GO:0008422">
    <property type="term" value="F:beta-glucosidase activity"/>
    <property type="evidence" value="ECO:0007669"/>
    <property type="project" value="UniProtKB-ARBA"/>
</dbReference>
<dbReference type="EMBL" id="JMZZ02000228">
    <property type="protein sequence ID" value="KFX72519.1"/>
    <property type="molecule type" value="Genomic_DNA"/>
</dbReference>
<dbReference type="SUPFAM" id="SSF52279">
    <property type="entry name" value="Beta-D-glucan exohydrolase, C-terminal domain"/>
    <property type="match status" value="1"/>
</dbReference>
<dbReference type="Gene3D" id="3.40.50.1700">
    <property type="entry name" value="Glycoside hydrolase family 3 C-terminal domain"/>
    <property type="match status" value="1"/>
</dbReference>
<dbReference type="PANTHER" id="PTHR42715:SF10">
    <property type="entry name" value="BETA-GLUCOSIDASE"/>
    <property type="match status" value="1"/>
</dbReference>
<dbReference type="PRINTS" id="PR00133">
    <property type="entry name" value="GLHYDRLASE3"/>
</dbReference>
<dbReference type="Gene3D" id="3.20.20.300">
    <property type="entry name" value="Glycoside hydrolase, family 3, N-terminal domain"/>
    <property type="match status" value="1"/>
</dbReference>
<dbReference type="FunFam" id="2.60.40.10:FF:000495">
    <property type="entry name" value="Periplasmic beta-glucosidase"/>
    <property type="match status" value="1"/>
</dbReference>
<dbReference type="Pfam" id="PF14310">
    <property type="entry name" value="Fn3-like"/>
    <property type="match status" value="1"/>
</dbReference>
<dbReference type="SMART" id="SM01217">
    <property type="entry name" value="Fn3_like"/>
    <property type="match status" value="1"/>
</dbReference>
<dbReference type="PATRIC" id="fig|817.53.peg.4939"/>
<dbReference type="Pfam" id="PF00933">
    <property type="entry name" value="Glyco_hydro_3"/>
    <property type="match status" value="1"/>
</dbReference>
<organism evidence="4">
    <name type="scientific">Bacteroides fragilis</name>
    <dbReference type="NCBI Taxonomy" id="817"/>
    <lineage>
        <taxon>Bacteria</taxon>
        <taxon>Pseudomonadati</taxon>
        <taxon>Bacteroidota</taxon>
        <taxon>Bacteroidia</taxon>
        <taxon>Bacteroidales</taxon>
        <taxon>Bacteroidaceae</taxon>
        <taxon>Bacteroides</taxon>
    </lineage>
</organism>
<dbReference type="RefSeq" id="WP_044302207.1">
    <property type="nucleotide sequence ID" value="NZ_CAEUHN010000001.1"/>
</dbReference>
<dbReference type="PROSITE" id="PS51820">
    <property type="entry name" value="PA14"/>
    <property type="match status" value="1"/>
</dbReference>
<dbReference type="Gene3D" id="2.60.40.10">
    <property type="entry name" value="Immunoglobulins"/>
    <property type="match status" value="1"/>
</dbReference>
<feature type="domain" description="PA14" evidence="3">
    <location>
        <begin position="470"/>
        <end position="610"/>
    </location>
</feature>
<dbReference type="Gene3D" id="2.60.120.260">
    <property type="entry name" value="Galactose-binding domain-like"/>
    <property type="match status" value="1"/>
</dbReference>
<name>A0A0I9UIC4_BACFG</name>
<dbReference type="SMART" id="SM00758">
    <property type="entry name" value="PA14"/>
    <property type="match status" value="1"/>
</dbReference>
<dbReference type="InterPro" id="IPR037524">
    <property type="entry name" value="PA14/GLEYA"/>
</dbReference>
<sequence>MKKIFLYTLSVMTCLMSYGQLPKTSFPFKDKSLSTEERTEDLINRMTLEEKIDLLAGYNDFYLHPCKRLGIPALKMADGPLGLSSWGLWGRATAFPSSISVASSWNKNLASEVGKIYAEEWRARGIHFMLAPGVNIYRASKGARNFEYYGEDPYLTSEMVVPFIKSVQEGGVIATIKHFVGNDQEYDRYTVSTEVSDRALHEIYLAPFKAAVEKADVKAVMTGYNPVNGIYCTENKFLIDILKKDWHFKGILMSDWACTYSADKAANHGLDLEMGSKSWFNREQLLPLIKKGIVSEEVINDKVRRIYGTCIEMGFFDRPQLIEDNPTYNQKANKMALKVAEEGIILLKNKDCLPLKSPRKIAVIGPTANPAVINDRVFSVNGNVYGGGGSSRVHPWYIVNDLKGIDNEFKNAEIYYTEGISSQFKRHLFRNSEFRTQQGKRGLTAKYYALKSDTIQTISANLLKEQAKAAGRKEESTQIISSQKNADNCIVNRIDRQVDFEWWGYPDNNSTFGSDYKIEWEGYVDIHKSDSIRFFVDAQGGYQLFIDGKLIVDASSSQSFHVSSNAIYSKKGESKHIKLRFWNQRSLPAEIRMGYCYDSDIDFSEAKRLASKSDVAVVCVGLDGSIELEGRDRPFGLPYGQDLLINEISKVNPNTIVVVHAGGGINMTKWIDHVSAVLHAFYPGQEGGNALARILSGQINPSAKLPFTLEKKWEDSPAAGNYDETRKEKKVYYNEGIFTGYRGYEKKGISPLFPFGFGLSYSSFKYDNLSTKVIDETNAVVEIKFEISNIGDVNGAEIAQVYVTDMVSKEERPLKELKGFEKIWLKSGETKSVTIRLTKEAFQYYNEKSKKWVFEKGDFLIKIGASSQDIRLEQKIKL</sequence>
<comment type="similarity">
    <text evidence="1">Belongs to the glycosyl hydrolase 3 family.</text>
</comment>
<comment type="caution">
    <text evidence="4">The sequence shown here is derived from an EMBL/GenBank/DDBJ whole genome shotgun (WGS) entry which is preliminary data.</text>
</comment>
<dbReference type="InterPro" id="IPR017853">
    <property type="entry name" value="GH"/>
</dbReference>
<dbReference type="InterPro" id="IPR050288">
    <property type="entry name" value="Cellulose_deg_GH3"/>
</dbReference>
<evidence type="ECO:0000256" key="1">
    <source>
        <dbReference type="ARBA" id="ARBA00005336"/>
    </source>
</evidence>
<dbReference type="InterPro" id="IPR026891">
    <property type="entry name" value="Fn3-like"/>
</dbReference>
<dbReference type="InterPro" id="IPR013783">
    <property type="entry name" value="Ig-like_fold"/>
</dbReference>
<keyword evidence="2" id="KW-0378">Hydrolase</keyword>
<evidence type="ECO:0000256" key="2">
    <source>
        <dbReference type="ARBA" id="ARBA00022801"/>
    </source>
</evidence>
<gene>
    <name evidence="4" type="ORF">EE52_0223850</name>
</gene>
<dbReference type="GO" id="GO:0005975">
    <property type="term" value="P:carbohydrate metabolic process"/>
    <property type="evidence" value="ECO:0007669"/>
    <property type="project" value="InterPro"/>
</dbReference>
<dbReference type="InterPro" id="IPR002772">
    <property type="entry name" value="Glyco_hydro_3_C"/>
</dbReference>
<reference evidence="4" key="1">
    <citation type="book" date="2014" name="THE 24TH EUROPEAN CONGRESS OF CLINICAL MICROBIOLOGY AND INFECTIOUS DISEASES" publisher="ECCMID 2014" city="Barcelona, Spain">
        <title>Identification of resistance genes in three multidrug-resistant Bacteroides fragilis isolates by whole genome sequencing.</title>
        <editorList>
            <person name="Unknown"/>
            <person name="A."/>
        </editorList>
        <authorList>
            <person name="Sydenham T.V."/>
            <person name="Hasman H."/>
            <person name="Wang M."/>
            <person name="Soki J."/>
            <person name="Nagy E."/>
            <person name="Justesen U.S."/>
        </authorList>
    </citation>
    <scope>NUCLEOTIDE SEQUENCE</scope>
    <source>
        <strain evidence="4">DCMOUH0018B</strain>
    </source>
</reference>
<dbReference type="InterPro" id="IPR011658">
    <property type="entry name" value="PA14_dom"/>
</dbReference>
<dbReference type="InterPro" id="IPR036962">
    <property type="entry name" value="Glyco_hydro_3_N_sf"/>
</dbReference>
<evidence type="ECO:0000313" key="4">
    <source>
        <dbReference type="EMBL" id="KFX72519.1"/>
    </source>
</evidence>
<dbReference type="AlphaFoldDB" id="A0A0I9UIC4"/>
<evidence type="ECO:0000259" key="3">
    <source>
        <dbReference type="PROSITE" id="PS51820"/>
    </source>
</evidence>
<dbReference type="Pfam" id="PF07691">
    <property type="entry name" value="PA14"/>
    <property type="match status" value="1"/>
</dbReference>
<dbReference type="InterPro" id="IPR001764">
    <property type="entry name" value="Glyco_hydro_3_N"/>
</dbReference>
<dbReference type="InterPro" id="IPR036881">
    <property type="entry name" value="Glyco_hydro_3_C_sf"/>
</dbReference>
<dbReference type="SUPFAM" id="SSF51445">
    <property type="entry name" value="(Trans)glycosidases"/>
    <property type="match status" value="1"/>
</dbReference>
<dbReference type="PANTHER" id="PTHR42715">
    <property type="entry name" value="BETA-GLUCOSIDASE"/>
    <property type="match status" value="1"/>
</dbReference>
<dbReference type="Pfam" id="PF01915">
    <property type="entry name" value="Glyco_hydro_3_C"/>
    <property type="match status" value="1"/>
</dbReference>
<protein>
    <submittedName>
        <fullName evidence="4">Beta-glucosidase</fullName>
    </submittedName>
</protein>
<reference evidence="4" key="2">
    <citation type="submission" date="2014-07" db="EMBL/GenBank/DDBJ databases">
        <title>Genetics and epidemiology of antimicrobial resistance in B. fragilis group.</title>
        <authorList>
            <person name="Sydenham T.V."/>
            <person name="Hasman H."/>
            <person name="Kemp M."/>
            <person name="Justesen U.S."/>
        </authorList>
    </citation>
    <scope>NUCLEOTIDE SEQUENCE [LARGE SCALE GENOMIC DNA]</scope>
    <source>
        <strain evidence="4">DCMOUH0018B</strain>
    </source>
</reference>
<proteinExistence type="inferred from homology"/>
<accession>A0A0I9UIC4</accession>